<dbReference type="AlphaFoldDB" id="A0A8X9A4Z6"/>
<dbReference type="InterPro" id="IPR018490">
    <property type="entry name" value="cNMP-bd_dom_sf"/>
</dbReference>
<keyword evidence="8 13" id="KW-0630">Potassium</keyword>
<dbReference type="InterPro" id="IPR000595">
    <property type="entry name" value="cNMP-bd_dom"/>
</dbReference>
<keyword evidence="4 13" id="KW-0633">Potassium transport</keyword>
<keyword evidence="17" id="KW-1185">Reference proteome</keyword>
<feature type="transmembrane region" description="Helical" evidence="13">
    <location>
        <begin position="246"/>
        <end position="264"/>
    </location>
</feature>
<evidence type="ECO:0000256" key="9">
    <source>
        <dbReference type="ARBA" id="ARBA00022989"/>
    </source>
</evidence>
<evidence type="ECO:0000256" key="4">
    <source>
        <dbReference type="ARBA" id="ARBA00022538"/>
    </source>
</evidence>
<keyword evidence="10 13" id="KW-0406">Ion transport</keyword>
<keyword evidence="3 13" id="KW-0813">Transport</keyword>
<dbReference type="Proteomes" id="UP000298416">
    <property type="component" value="Unassembled WGS sequence"/>
</dbReference>
<accession>A0A8X9A4Z6</accession>
<feature type="transmembrane region" description="Helical" evidence="13">
    <location>
        <begin position="61"/>
        <end position="80"/>
    </location>
</feature>
<dbReference type="InterPro" id="IPR003938">
    <property type="entry name" value="K_chnl_volt-dep_EAG/ELK/ERG"/>
</dbReference>
<evidence type="ECO:0000256" key="11">
    <source>
        <dbReference type="ARBA" id="ARBA00023136"/>
    </source>
</evidence>
<protein>
    <recommendedName>
        <fullName evidence="13">Potassium channel</fullName>
    </recommendedName>
</protein>
<reference evidence="16" key="1">
    <citation type="submission" date="2018-01" db="EMBL/GenBank/DDBJ databases">
        <authorList>
            <person name="Mao J.F."/>
        </authorList>
    </citation>
    <scope>NUCLEOTIDE SEQUENCE</scope>
    <source>
        <strain evidence="16">Huo1</strain>
        <tissue evidence="16">Leaf</tissue>
    </source>
</reference>
<feature type="transmembrane region" description="Helical" evidence="13">
    <location>
        <begin position="92"/>
        <end position="119"/>
    </location>
</feature>
<dbReference type="EMBL" id="PNBA02000004">
    <property type="protein sequence ID" value="KAG6428608.1"/>
    <property type="molecule type" value="Genomic_DNA"/>
</dbReference>
<comment type="caution">
    <text evidence="13">Lacks conserved residue(s) required for the propagation of feature annotation.</text>
</comment>
<keyword evidence="6 13" id="KW-0631">Potassium channel</keyword>
<dbReference type="Gene3D" id="1.10.287.70">
    <property type="match status" value="1"/>
</dbReference>
<feature type="compositionally biased region" description="Polar residues" evidence="14">
    <location>
        <begin position="547"/>
        <end position="564"/>
    </location>
</feature>
<comment type="subcellular location">
    <subcellularLocation>
        <location evidence="1 13">Membrane</location>
        <topology evidence="1 13">Multi-pass membrane protein</topology>
    </subcellularLocation>
</comment>
<dbReference type="InterPro" id="IPR045319">
    <property type="entry name" value="KAT/AKT"/>
</dbReference>
<dbReference type="Gene3D" id="1.10.287.630">
    <property type="entry name" value="Helix hairpin bin"/>
    <property type="match status" value="1"/>
</dbReference>
<feature type="compositionally biased region" description="Basic and acidic residues" evidence="14">
    <location>
        <begin position="533"/>
        <end position="543"/>
    </location>
</feature>
<evidence type="ECO:0000313" key="17">
    <source>
        <dbReference type="Proteomes" id="UP000298416"/>
    </source>
</evidence>
<evidence type="ECO:0000256" key="1">
    <source>
        <dbReference type="ARBA" id="ARBA00004141"/>
    </source>
</evidence>
<evidence type="ECO:0000256" key="2">
    <source>
        <dbReference type="ARBA" id="ARBA00007929"/>
    </source>
</evidence>
<evidence type="ECO:0000256" key="5">
    <source>
        <dbReference type="ARBA" id="ARBA00022692"/>
    </source>
</evidence>
<dbReference type="PANTHER" id="PTHR45743:SF2">
    <property type="entry name" value="POTASSIUM CHANNEL AKT1"/>
    <property type="match status" value="1"/>
</dbReference>
<dbReference type="SUPFAM" id="SSF81324">
    <property type="entry name" value="Voltage-gated potassium channels"/>
    <property type="match status" value="1"/>
</dbReference>
<keyword evidence="11 13" id="KW-0472">Membrane</keyword>
<comment type="domain">
    <text evidence="13">The segment S4 is probably the voltage-sensor and is characterized by a series of positively charged amino acids. The pore-forming region H5 is enclosed by the transmembrane segments S5 and S6 in the Shaker-type (1P/6TM) and contains the GYGD signature motif which seems to be involved in potassium selectivity.</text>
</comment>
<dbReference type="PRINTS" id="PR01463">
    <property type="entry name" value="EAGCHANLFMLY"/>
</dbReference>
<comment type="similarity">
    <text evidence="2 13">Belongs to the potassium channel family. Plant (TC 1.A.1.4) subfamily.</text>
</comment>
<evidence type="ECO:0000313" key="16">
    <source>
        <dbReference type="EMBL" id="KAG6428608.1"/>
    </source>
</evidence>
<feature type="transmembrane region" description="Helical" evidence="13">
    <location>
        <begin position="284"/>
        <end position="305"/>
    </location>
</feature>
<organism evidence="16">
    <name type="scientific">Salvia splendens</name>
    <name type="common">Scarlet sage</name>
    <dbReference type="NCBI Taxonomy" id="180675"/>
    <lineage>
        <taxon>Eukaryota</taxon>
        <taxon>Viridiplantae</taxon>
        <taxon>Streptophyta</taxon>
        <taxon>Embryophyta</taxon>
        <taxon>Tracheophyta</taxon>
        <taxon>Spermatophyta</taxon>
        <taxon>Magnoliopsida</taxon>
        <taxon>eudicotyledons</taxon>
        <taxon>Gunneridae</taxon>
        <taxon>Pentapetalae</taxon>
        <taxon>asterids</taxon>
        <taxon>lamiids</taxon>
        <taxon>Lamiales</taxon>
        <taxon>Lamiaceae</taxon>
        <taxon>Nepetoideae</taxon>
        <taxon>Mentheae</taxon>
        <taxon>Salviinae</taxon>
        <taxon>Salvia</taxon>
        <taxon>Salvia subgen. Calosphace</taxon>
        <taxon>core Calosphace</taxon>
    </lineage>
</organism>
<dbReference type="InterPro" id="IPR014710">
    <property type="entry name" value="RmlC-like_jellyroll"/>
</dbReference>
<comment type="caution">
    <text evidence="16">The sequence shown here is derived from an EMBL/GenBank/DDBJ whole genome shotgun (WGS) entry which is preliminary data.</text>
</comment>
<evidence type="ECO:0000256" key="8">
    <source>
        <dbReference type="ARBA" id="ARBA00022958"/>
    </source>
</evidence>
<dbReference type="SMART" id="SM00100">
    <property type="entry name" value="cNMP"/>
    <property type="match status" value="1"/>
</dbReference>
<dbReference type="PANTHER" id="PTHR45743">
    <property type="entry name" value="POTASSIUM CHANNEL AKT1"/>
    <property type="match status" value="1"/>
</dbReference>
<keyword evidence="5 13" id="KW-0812">Transmembrane</keyword>
<feature type="region of interest" description="Disordered" evidence="14">
    <location>
        <begin position="524"/>
        <end position="564"/>
    </location>
</feature>
<evidence type="ECO:0000256" key="12">
    <source>
        <dbReference type="ARBA" id="ARBA00023303"/>
    </source>
</evidence>
<feature type="domain" description="Cyclic nucleotide-binding" evidence="15">
    <location>
        <begin position="384"/>
        <end position="499"/>
    </location>
</feature>
<dbReference type="PROSITE" id="PS50042">
    <property type="entry name" value="CNMP_BINDING_3"/>
    <property type="match status" value="1"/>
</dbReference>
<dbReference type="FunFam" id="1.10.287.70:FF:000123">
    <property type="entry name" value="Potassium channel KAT3"/>
    <property type="match status" value="1"/>
</dbReference>
<dbReference type="GO" id="GO:0034702">
    <property type="term" value="C:monoatomic ion channel complex"/>
    <property type="evidence" value="ECO:0007669"/>
    <property type="project" value="UniProtKB-KW"/>
</dbReference>
<comment type="function">
    <text evidence="13">Potassium channel.</text>
</comment>
<comment type="subunit">
    <text evidence="13">The potassium channel is composed of a homo- or heterotetrameric complex of pore-forming subunits.</text>
</comment>
<dbReference type="Gene3D" id="2.60.120.10">
    <property type="entry name" value="Jelly Rolls"/>
    <property type="match status" value="1"/>
</dbReference>
<gene>
    <name evidence="16" type="ORF">SASPL_112861</name>
</gene>
<dbReference type="Pfam" id="PF00520">
    <property type="entry name" value="Ion_trans"/>
    <property type="match status" value="1"/>
</dbReference>
<evidence type="ECO:0000256" key="6">
    <source>
        <dbReference type="ARBA" id="ARBA00022826"/>
    </source>
</evidence>
<reference evidence="16" key="2">
    <citation type="submission" date="2020-08" db="EMBL/GenBank/DDBJ databases">
        <title>Plant Genome Project.</title>
        <authorList>
            <person name="Zhang R.-G."/>
        </authorList>
    </citation>
    <scope>NUCLEOTIDE SEQUENCE</scope>
    <source>
        <strain evidence="16">Huo1</strain>
        <tissue evidence="16">Leaf</tissue>
    </source>
</reference>
<keyword evidence="7 13" id="KW-0851">Voltage-gated channel</keyword>
<evidence type="ECO:0000256" key="3">
    <source>
        <dbReference type="ARBA" id="ARBA00022448"/>
    </source>
</evidence>
<evidence type="ECO:0000256" key="13">
    <source>
        <dbReference type="RuleBase" id="RU369015"/>
    </source>
</evidence>
<sequence>MASSIVRQLFSSTPDQLSTESSPQTPLLPAFHATTAPLPALGARRNPRYNLRAFAISPHNVYYSGWQLLLALLVISSAAVPPAEMVLDNEGWSLLSVADNICNILFGIDIILTFFVAYVDEYTHRIVDDHRKIATKYAISWLALDVLSSIPMKAIRNVSPMILNEYGLFSLIRLCRLKRILDMFNKWENDITLNYNWLRCAKFASVSIYVINRAACLFYVLAAYNDDPTNTWIGQAMPQGVDFRKLGLWCRYILCMYWSTTTFSTAGYGDLHPVNSKERAACTIYMLLIFAASSYVIGNISQLMIDVTMKRKSYRELVQAATGFALRNRLPSHLEDQMISHLTLNYRTNLEGLQEKMILDSLPNAIRTSISHHLFHSVIDKVYLFRTVSEGVLFELVREIKVEYFPPNKDVILKNDTPTDFYIIVSGAVDLLGEDQVVGEARKGEVVGEIGVLCFKPQLFTVRTKRLTQLLRLDRTTFLNIVKGHAEDGANIMKNFTEHLNDPGMKQLVEGMGMSIDNLNSAGKGQLTAASQTRDKTPSRDDAFLSSRVSETGKASSSSAVVAP</sequence>
<keyword evidence="12 13" id="KW-0407">Ion channel</keyword>
<evidence type="ECO:0000256" key="7">
    <source>
        <dbReference type="ARBA" id="ARBA00022882"/>
    </source>
</evidence>
<evidence type="ECO:0000256" key="14">
    <source>
        <dbReference type="SAM" id="MobiDB-lite"/>
    </source>
</evidence>
<dbReference type="CDD" id="cd00038">
    <property type="entry name" value="CAP_ED"/>
    <property type="match status" value="1"/>
</dbReference>
<dbReference type="FunFam" id="2.60.120.10:FF:000074">
    <property type="entry name" value="Potassium channel KAT2"/>
    <property type="match status" value="1"/>
</dbReference>
<keyword evidence="9 13" id="KW-1133">Transmembrane helix</keyword>
<name>A0A8X9A4Z6_SALSN</name>
<evidence type="ECO:0000259" key="15">
    <source>
        <dbReference type="PROSITE" id="PS50042"/>
    </source>
</evidence>
<dbReference type="Pfam" id="PF00027">
    <property type="entry name" value="cNMP_binding"/>
    <property type="match status" value="1"/>
</dbReference>
<evidence type="ECO:0000256" key="10">
    <source>
        <dbReference type="ARBA" id="ARBA00023065"/>
    </source>
</evidence>
<dbReference type="InterPro" id="IPR005821">
    <property type="entry name" value="Ion_trans_dom"/>
</dbReference>
<proteinExistence type="inferred from homology"/>
<dbReference type="SUPFAM" id="SSF51206">
    <property type="entry name" value="cAMP-binding domain-like"/>
    <property type="match status" value="1"/>
</dbReference>
<dbReference type="GO" id="GO:0005249">
    <property type="term" value="F:voltage-gated potassium channel activity"/>
    <property type="evidence" value="ECO:0007669"/>
    <property type="project" value="UniProtKB-UniRule"/>
</dbReference>